<organism evidence="8 9">
    <name type="scientific">Hepatospora eriocheir</name>
    <dbReference type="NCBI Taxonomy" id="1081669"/>
    <lineage>
        <taxon>Eukaryota</taxon>
        <taxon>Fungi</taxon>
        <taxon>Fungi incertae sedis</taxon>
        <taxon>Microsporidia</taxon>
        <taxon>Hepatosporidae</taxon>
        <taxon>Hepatospora</taxon>
    </lineage>
</organism>
<accession>A0A1X0QBT5</accession>
<dbReference type="Pfam" id="PF03062">
    <property type="entry name" value="MBOAT"/>
    <property type="match status" value="1"/>
</dbReference>
<evidence type="ECO:0008006" key="10">
    <source>
        <dbReference type="Google" id="ProtNLM"/>
    </source>
</evidence>
<reference evidence="8 9" key="1">
    <citation type="journal article" date="2017" name="Environ. Microbiol.">
        <title>Decay of the glycolytic pathway and adaptation to intranuclear parasitism within Enterocytozoonidae microsporidia.</title>
        <authorList>
            <person name="Wiredu Boakye D."/>
            <person name="Jaroenlak P."/>
            <person name="Prachumwat A."/>
            <person name="Williams T.A."/>
            <person name="Bateman K.S."/>
            <person name="Itsathitphaisarn O."/>
            <person name="Sritunyalucksana K."/>
            <person name="Paszkiewicz K.H."/>
            <person name="Moore K.A."/>
            <person name="Stentiford G.D."/>
            <person name="Williams B.A."/>
        </authorList>
    </citation>
    <scope>NUCLEOTIDE SEQUENCE [LARGE SCALE GENOMIC DNA]</scope>
    <source>
        <strain evidence="8 9">GB1</strain>
    </source>
</reference>
<gene>
    <name evidence="8" type="ORF">HERIO_914</name>
</gene>
<dbReference type="Proteomes" id="UP000192356">
    <property type="component" value="Unassembled WGS sequence"/>
</dbReference>
<proteinExistence type="predicted"/>
<keyword evidence="5 7" id="KW-0472">Membrane</keyword>
<feature type="transmembrane region" description="Helical" evidence="7">
    <location>
        <begin position="154"/>
        <end position="172"/>
    </location>
</feature>
<name>A0A1X0QBT5_9MICR</name>
<protein>
    <recommendedName>
        <fullName evidence="10">ALE1</fullName>
    </recommendedName>
</protein>
<evidence type="ECO:0000313" key="8">
    <source>
        <dbReference type="EMBL" id="ORD97218.1"/>
    </source>
</evidence>
<dbReference type="PANTHER" id="PTHR13906">
    <property type="entry name" value="PORCUPINE"/>
    <property type="match status" value="1"/>
</dbReference>
<dbReference type="OrthoDB" id="2189411at2759"/>
<keyword evidence="9" id="KW-1185">Reference proteome</keyword>
<dbReference type="GO" id="GO:0016746">
    <property type="term" value="F:acyltransferase activity"/>
    <property type="evidence" value="ECO:0007669"/>
    <property type="project" value="UniProtKB-KW"/>
</dbReference>
<feature type="transmembrane region" description="Helical" evidence="7">
    <location>
        <begin position="45"/>
        <end position="62"/>
    </location>
</feature>
<evidence type="ECO:0000256" key="4">
    <source>
        <dbReference type="ARBA" id="ARBA00022989"/>
    </source>
</evidence>
<evidence type="ECO:0000256" key="2">
    <source>
        <dbReference type="ARBA" id="ARBA00022679"/>
    </source>
</evidence>
<dbReference type="PANTHER" id="PTHR13906:SF4">
    <property type="entry name" value="LYSOPHOSPHOLIPID ACYLTRANSFERASE 6"/>
    <property type="match status" value="1"/>
</dbReference>
<sequence>MEANKIQLNAIKQVLLSNEMKYVIATILKFVFSLLNNRYERNRRLCVNLIAFAIVSLFGYGLKQLGVLILMYMGNLALLMLIRLYVYNRRYVYVLSSFILVINVCLMIVYQIFLEEYFVDSKLFSINSEFNFLSIKGAWVLLEFDKKRHDFIDVLNYYFFIPGFMTGPNYSFNTYLQANVSDINIRWRILKALTTTWMCGILHLISTFINFKDLIRNSESLLKLLVILVIFGFFIRTKYYFVWLNSHACMLCYNIDRLNVRISKIEKPTSIRFISQNWNISYNLYFKEFIFKPMFLLSNNKTTSAFTCYGVSALFHSIMPFDIVFFLLCAVISYYQPLIETDTYFDILTTILFIIIISPFKSLEDVRFCFKYIFMKSLMFLTSYLLFCGFVKKYQIKTRLISFYNKLIIRKE</sequence>
<feature type="transmembrane region" description="Helical" evidence="7">
    <location>
        <begin position="304"/>
        <end position="331"/>
    </location>
</feature>
<feature type="transmembrane region" description="Helical" evidence="7">
    <location>
        <begin position="372"/>
        <end position="391"/>
    </location>
</feature>
<dbReference type="InterPro" id="IPR049941">
    <property type="entry name" value="LPLAT_7/PORCN-like"/>
</dbReference>
<dbReference type="AlphaFoldDB" id="A0A1X0QBT5"/>
<evidence type="ECO:0000256" key="5">
    <source>
        <dbReference type="ARBA" id="ARBA00023136"/>
    </source>
</evidence>
<dbReference type="GO" id="GO:0030258">
    <property type="term" value="P:lipid modification"/>
    <property type="evidence" value="ECO:0007669"/>
    <property type="project" value="TreeGrafter"/>
</dbReference>
<evidence type="ECO:0000256" key="7">
    <source>
        <dbReference type="SAM" id="Phobius"/>
    </source>
</evidence>
<dbReference type="EMBL" id="LVKB01000035">
    <property type="protein sequence ID" value="ORD97218.1"/>
    <property type="molecule type" value="Genomic_DNA"/>
</dbReference>
<comment type="subcellular location">
    <subcellularLocation>
        <location evidence="1">Membrane</location>
        <topology evidence="1">Multi-pass membrane protein</topology>
    </subcellularLocation>
</comment>
<dbReference type="GO" id="GO:0016020">
    <property type="term" value="C:membrane"/>
    <property type="evidence" value="ECO:0007669"/>
    <property type="project" value="UniProtKB-SubCell"/>
</dbReference>
<comment type="caution">
    <text evidence="8">The sequence shown here is derived from an EMBL/GenBank/DDBJ whole genome shotgun (WGS) entry which is preliminary data.</text>
</comment>
<feature type="transmembrane region" description="Helical" evidence="7">
    <location>
        <begin position="192"/>
        <end position="209"/>
    </location>
</feature>
<evidence type="ECO:0000313" key="9">
    <source>
        <dbReference type="Proteomes" id="UP000192356"/>
    </source>
</evidence>
<keyword evidence="2" id="KW-0808">Transferase</keyword>
<dbReference type="VEuPathDB" id="MicrosporidiaDB:A0H76_1731"/>
<keyword evidence="3 7" id="KW-0812">Transmembrane</keyword>
<dbReference type="InterPro" id="IPR004299">
    <property type="entry name" value="MBOAT_fam"/>
</dbReference>
<feature type="transmembrane region" description="Helical" evidence="7">
    <location>
        <begin position="68"/>
        <end position="86"/>
    </location>
</feature>
<dbReference type="VEuPathDB" id="MicrosporidiaDB:HERIO_914"/>
<feature type="transmembrane region" description="Helical" evidence="7">
    <location>
        <begin position="221"/>
        <end position="241"/>
    </location>
</feature>
<keyword evidence="6" id="KW-0012">Acyltransferase</keyword>
<evidence type="ECO:0000256" key="6">
    <source>
        <dbReference type="ARBA" id="ARBA00023315"/>
    </source>
</evidence>
<evidence type="ECO:0000256" key="3">
    <source>
        <dbReference type="ARBA" id="ARBA00022692"/>
    </source>
</evidence>
<evidence type="ECO:0000256" key="1">
    <source>
        <dbReference type="ARBA" id="ARBA00004141"/>
    </source>
</evidence>
<feature type="transmembrane region" description="Helical" evidence="7">
    <location>
        <begin position="93"/>
        <end position="112"/>
    </location>
</feature>
<keyword evidence="4 7" id="KW-1133">Transmembrane helix</keyword>